<dbReference type="EMBL" id="JASDDK010000001">
    <property type="protein sequence ID" value="MDN3491611.1"/>
    <property type="molecule type" value="Genomic_DNA"/>
</dbReference>
<dbReference type="RefSeq" id="WP_290205309.1">
    <property type="nucleotide sequence ID" value="NZ_JASDDK010000001.1"/>
</dbReference>
<name>A0ABT7ZRH3_9FLAO</name>
<organism evidence="1 2">
    <name type="scientific">Winogradskyella bathintestinalis</name>
    <dbReference type="NCBI Taxonomy" id="3035208"/>
    <lineage>
        <taxon>Bacteria</taxon>
        <taxon>Pseudomonadati</taxon>
        <taxon>Bacteroidota</taxon>
        <taxon>Flavobacteriia</taxon>
        <taxon>Flavobacteriales</taxon>
        <taxon>Flavobacteriaceae</taxon>
        <taxon>Winogradskyella</taxon>
    </lineage>
</organism>
<dbReference type="Proteomes" id="UP001231197">
    <property type="component" value="Unassembled WGS sequence"/>
</dbReference>
<keyword evidence="2" id="KW-1185">Reference proteome</keyword>
<protein>
    <submittedName>
        <fullName evidence="1">Uncharacterized protein</fullName>
    </submittedName>
</protein>
<accession>A0ABT7ZRH3</accession>
<comment type="caution">
    <text evidence="1">The sequence shown here is derived from an EMBL/GenBank/DDBJ whole genome shotgun (WGS) entry which is preliminary data.</text>
</comment>
<proteinExistence type="predicted"/>
<gene>
    <name evidence="1" type="ORF">QMA06_02685</name>
</gene>
<sequence>MWDGLRGYGFDGYYNDNLEYIRFEHIDYHSEKAEIVETTAVGDNCDE</sequence>
<evidence type="ECO:0000313" key="1">
    <source>
        <dbReference type="EMBL" id="MDN3491611.1"/>
    </source>
</evidence>
<evidence type="ECO:0000313" key="2">
    <source>
        <dbReference type="Proteomes" id="UP001231197"/>
    </source>
</evidence>
<reference evidence="1 2" key="1">
    <citation type="journal article" date="2023" name="Int. J. Syst. Evol. Microbiol.">
        <title>Winogradskyella bathintestinalis sp. nov., isolated from the intestine of the deep-sea loosejaw dragonfish, Malacosteus niger.</title>
        <authorList>
            <person name="Uniacke-Lowe S."/>
            <person name="Johnson C.N."/>
            <person name="Stanton C."/>
            <person name="Hill C."/>
            <person name="Ross P."/>
        </authorList>
    </citation>
    <scope>NUCLEOTIDE SEQUENCE [LARGE SCALE GENOMIC DNA]</scope>
    <source>
        <strain evidence="1 2">APC 3343</strain>
    </source>
</reference>